<keyword evidence="1" id="KW-1133">Transmembrane helix</keyword>
<dbReference type="SUPFAM" id="SSF81321">
    <property type="entry name" value="Family A G protein-coupled receptor-like"/>
    <property type="match status" value="1"/>
</dbReference>
<dbReference type="EMBL" id="JAKKPZ010000059">
    <property type="protein sequence ID" value="KAI1705180.1"/>
    <property type="molecule type" value="Genomic_DNA"/>
</dbReference>
<dbReference type="InterPro" id="IPR019421">
    <property type="entry name" value="7TM_GPCR_serpentine_rcpt_Srd"/>
</dbReference>
<gene>
    <name evidence="2" type="ORF">DdX_13785</name>
</gene>
<dbReference type="Pfam" id="PF10317">
    <property type="entry name" value="7TM_GPCR_Srd"/>
    <property type="match status" value="1"/>
</dbReference>
<evidence type="ECO:0000256" key="1">
    <source>
        <dbReference type="SAM" id="Phobius"/>
    </source>
</evidence>
<feature type="transmembrane region" description="Helical" evidence="1">
    <location>
        <begin position="71"/>
        <end position="91"/>
    </location>
</feature>
<keyword evidence="3" id="KW-1185">Reference proteome</keyword>
<feature type="transmembrane region" description="Helical" evidence="1">
    <location>
        <begin position="7"/>
        <end position="26"/>
    </location>
</feature>
<keyword evidence="1" id="KW-0812">Transmembrane</keyword>
<dbReference type="Proteomes" id="UP001201812">
    <property type="component" value="Unassembled WGS sequence"/>
</dbReference>
<feature type="transmembrane region" description="Helical" evidence="1">
    <location>
        <begin position="117"/>
        <end position="138"/>
    </location>
</feature>
<feature type="transmembrane region" description="Helical" evidence="1">
    <location>
        <begin position="150"/>
        <end position="173"/>
    </location>
</feature>
<evidence type="ECO:0000313" key="2">
    <source>
        <dbReference type="EMBL" id="KAI1705180.1"/>
    </source>
</evidence>
<dbReference type="PANTHER" id="PTHR22943:SF248">
    <property type="entry name" value="SEVEN TM RECEPTOR"/>
    <property type="match status" value="1"/>
</dbReference>
<keyword evidence="1" id="KW-0472">Membrane</keyword>
<dbReference type="PANTHER" id="PTHR22943">
    <property type="entry name" value="7-TRANSMEMBRANE DOMAIN RECEPTOR C.ELEGANS"/>
    <property type="match status" value="1"/>
</dbReference>
<reference evidence="2" key="1">
    <citation type="submission" date="2022-01" db="EMBL/GenBank/DDBJ databases">
        <title>Genome Sequence Resource for Two Populations of Ditylenchus destructor, the Migratory Endoparasitic Phytonematode.</title>
        <authorList>
            <person name="Zhang H."/>
            <person name="Lin R."/>
            <person name="Xie B."/>
        </authorList>
    </citation>
    <scope>NUCLEOTIDE SEQUENCE</scope>
    <source>
        <strain evidence="2">BazhouSP</strain>
    </source>
</reference>
<accession>A0AAD4R2A3</accession>
<name>A0AAD4R2A3_9BILA</name>
<organism evidence="2 3">
    <name type="scientific">Ditylenchus destructor</name>
    <dbReference type="NCBI Taxonomy" id="166010"/>
    <lineage>
        <taxon>Eukaryota</taxon>
        <taxon>Metazoa</taxon>
        <taxon>Ecdysozoa</taxon>
        <taxon>Nematoda</taxon>
        <taxon>Chromadorea</taxon>
        <taxon>Rhabditida</taxon>
        <taxon>Tylenchina</taxon>
        <taxon>Tylenchomorpha</taxon>
        <taxon>Sphaerularioidea</taxon>
        <taxon>Anguinidae</taxon>
        <taxon>Anguininae</taxon>
        <taxon>Ditylenchus</taxon>
    </lineage>
</organism>
<proteinExistence type="predicted"/>
<sequence length="210" mass="23472">MSITKYSCMLLIGTVVVLLYTITFVLNTYPKNTSDIAAADILVKDLMFSEFGVRVNIFGCMFKMDSLLNTVNMAALIGVVATSYLVIIYSIRKIRTHITQSGLQCDKVKQFNRQLTIILNIQACVPVLEVIIVLSMVIKGILGGEVGQMNTIYAMLFLMWPPVLNPVVTIALIRPYREVFTCCYQSRTSVENSLGKVPQSTVVQRFVSIR</sequence>
<dbReference type="AlphaFoldDB" id="A0AAD4R2A3"/>
<comment type="caution">
    <text evidence="2">The sequence shown here is derived from an EMBL/GenBank/DDBJ whole genome shotgun (WGS) entry which is preliminary data.</text>
</comment>
<evidence type="ECO:0000313" key="3">
    <source>
        <dbReference type="Proteomes" id="UP001201812"/>
    </source>
</evidence>
<protein>
    <submittedName>
        <fullName evidence="2">Serpentine type 7TM GPCR chemoreceptor srd domain-containing protein</fullName>
    </submittedName>
</protein>